<dbReference type="EMBL" id="BAAAZO010000001">
    <property type="protein sequence ID" value="GAA3594090.1"/>
    <property type="molecule type" value="Genomic_DNA"/>
</dbReference>
<evidence type="ECO:0000256" key="3">
    <source>
        <dbReference type="ARBA" id="ARBA00022729"/>
    </source>
</evidence>
<feature type="region of interest" description="Disordered" evidence="7">
    <location>
        <begin position="1"/>
        <end position="21"/>
    </location>
</feature>
<evidence type="ECO:0000313" key="8">
    <source>
        <dbReference type="EMBL" id="GAA3594090.1"/>
    </source>
</evidence>
<keyword evidence="4" id="KW-0472">Membrane</keyword>
<keyword evidence="9" id="KW-1185">Reference proteome</keyword>
<protein>
    <recommendedName>
        <fullName evidence="10">LppA-like lipoprotein</fullName>
    </recommendedName>
</protein>
<dbReference type="Gene3D" id="3.30.2030.20">
    <property type="match status" value="1"/>
</dbReference>
<reference evidence="9" key="1">
    <citation type="journal article" date="2019" name="Int. J. Syst. Evol. Microbiol.">
        <title>The Global Catalogue of Microorganisms (GCM) 10K type strain sequencing project: providing services to taxonomists for standard genome sequencing and annotation.</title>
        <authorList>
            <consortium name="The Broad Institute Genomics Platform"/>
            <consortium name="The Broad Institute Genome Sequencing Center for Infectious Disease"/>
            <person name="Wu L."/>
            <person name="Ma J."/>
        </authorList>
    </citation>
    <scope>NUCLEOTIDE SEQUENCE [LARGE SCALE GENOMIC DNA]</scope>
    <source>
        <strain evidence="9">JCM 16902</strain>
    </source>
</reference>
<keyword evidence="3" id="KW-0732">Signal</keyword>
<evidence type="ECO:0000256" key="6">
    <source>
        <dbReference type="ARBA" id="ARBA00023288"/>
    </source>
</evidence>
<proteinExistence type="predicted"/>
<dbReference type="Proteomes" id="UP001501074">
    <property type="component" value="Unassembled WGS sequence"/>
</dbReference>
<dbReference type="RefSeq" id="WP_231484156.1">
    <property type="nucleotide sequence ID" value="NZ_BAAAZO010000001.1"/>
</dbReference>
<comment type="caution">
    <text evidence="8">The sequence shown here is derived from an EMBL/GenBank/DDBJ whole genome shotgun (WGS) entry which is preliminary data.</text>
</comment>
<organism evidence="8 9">
    <name type="scientific">Kineosporia mesophila</name>
    <dbReference type="NCBI Taxonomy" id="566012"/>
    <lineage>
        <taxon>Bacteria</taxon>
        <taxon>Bacillati</taxon>
        <taxon>Actinomycetota</taxon>
        <taxon>Actinomycetes</taxon>
        <taxon>Kineosporiales</taxon>
        <taxon>Kineosporiaceae</taxon>
        <taxon>Kineosporia</taxon>
    </lineage>
</organism>
<comment type="subcellular location">
    <subcellularLocation>
        <location evidence="1">Cell membrane</location>
        <topology evidence="1">Lipid-anchor</topology>
    </subcellularLocation>
</comment>
<evidence type="ECO:0000256" key="5">
    <source>
        <dbReference type="ARBA" id="ARBA00023139"/>
    </source>
</evidence>
<keyword evidence="2" id="KW-1003">Cell membrane</keyword>
<evidence type="ECO:0000256" key="4">
    <source>
        <dbReference type="ARBA" id="ARBA00023136"/>
    </source>
</evidence>
<name>A0ABP6Z179_9ACTN</name>
<gene>
    <name evidence="8" type="ORF">GCM10022223_06350</name>
</gene>
<evidence type="ECO:0000256" key="2">
    <source>
        <dbReference type="ARBA" id="ARBA00022475"/>
    </source>
</evidence>
<dbReference type="Pfam" id="PF16708">
    <property type="entry name" value="LppA"/>
    <property type="match status" value="1"/>
</dbReference>
<evidence type="ECO:0000256" key="1">
    <source>
        <dbReference type="ARBA" id="ARBA00004193"/>
    </source>
</evidence>
<evidence type="ECO:0008006" key="10">
    <source>
        <dbReference type="Google" id="ProtNLM"/>
    </source>
</evidence>
<evidence type="ECO:0000313" key="9">
    <source>
        <dbReference type="Proteomes" id="UP001501074"/>
    </source>
</evidence>
<evidence type="ECO:0000256" key="7">
    <source>
        <dbReference type="SAM" id="MobiDB-lite"/>
    </source>
</evidence>
<sequence>MSASMSQADAEKELQSRPSYEQGSKDYLAMLAEMRGVFDELAPDLKWTQKEPAEVSSGICAPPFQKIEAAESGTFEAGYAQGSTPDAAWPEAKQKLIDIAAQYGFTVVNELRDAPQDRAITISNGQDGTVEFGDYGNTTLAVNGSCLLHENATSGNPSGG</sequence>
<dbReference type="InterPro" id="IPR032018">
    <property type="entry name" value="LppA/LppB/LprP"/>
</dbReference>
<accession>A0ABP6Z179</accession>
<keyword evidence="6" id="KW-0449">Lipoprotein</keyword>
<keyword evidence="5" id="KW-0564">Palmitate</keyword>